<keyword evidence="1" id="KW-0732">Signal</keyword>
<dbReference type="Proteomes" id="UP000763088">
    <property type="component" value="Unassembled WGS sequence"/>
</dbReference>
<protein>
    <submittedName>
        <fullName evidence="2">Uncharacterized protein</fullName>
    </submittedName>
</protein>
<reference evidence="2" key="1">
    <citation type="submission" date="2019-04" db="EMBL/GenBank/DDBJ databases">
        <title>Evolution of Biomass-Degrading Anaerobic Consortia Revealed by Metagenomics.</title>
        <authorList>
            <person name="Peng X."/>
        </authorList>
    </citation>
    <scope>NUCLEOTIDE SEQUENCE</scope>
    <source>
        <strain evidence="2">SIG141</strain>
    </source>
</reference>
<evidence type="ECO:0000313" key="2">
    <source>
        <dbReference type="EMBL" id="MBE6267099.1"/>
    </source>
</evidence>
<sequence length="179" mass="19594">MMKIKHLFLMLTLVFTAITANAQELIKNGDFELNPRVEHGTSATTGWDSRKPVVVTHVDPISADNPHYAVICCDTLYNEGAGGAMDIADGTKYDLSIALRNIPAIKAEDRTEGNKLIIIQLIDEQCKPIAETTIRVKGQGWQQFNKRFTASATCTKARLAIIGLGCAKVAIDNVSIKKH</sequence>
<feature type="signal peptide" evidence="1">
    <location>
        <begin position="1"/>
        <end position="22"/>
    </location>
</feature>
<accession>A0A928BUS5</accession>
<organism evidence="2 3">
    <name type="scientific">Xylanibacter ruminicola</name>
    <name type="common">Prevotella ruminicola</name>
    <dbReference type="NCBI Taxonomy" id="839"/>
    <lineage>
        <taxon>Bacteria</taxon>
        <taxon>Pseudomonadati</taxon>
        <taxon>Bacteroidota</taxon>
        <taxon>Bacteroidia</taxon>
        <taxon>Bacteroidales</taxon>
        <taxon>Prevotellaceae</taxon>
        <taxon>Xylanibacter</taxon>
    </lineage>
</organism>
<evidence type="ECO:0000313" key="3">
    <source>
        <dbReference type="Proteomes" id="UP000763088"/>
    </source>
</evidence>
<dbReference type="Gene3D" id="2.60.120.260">
    <property type="entry name" value="Galactose-binding domain-like"/>
    <property type="match status" value="1"/>
</dbReference>
<name>A0A928BUS5_XYLRU</name>
<evidence type="ECO:0000256" key="1">
    <source>
        <dbReference type="SAM" id="SignalP"/>
    </source>
</evidence>
<gene>
    <name evidence="2" type="ORF">E7102_11655</name>
</gene>
<dbReference type="AlphaFoldDB" id="A0A928BUS5"/>
<comment type="caution">
    <text evidence="2">The sequence shown here is derived from an EMBL/GenBank/DDBJ whole genome shotgun (WGS) entry which is preliminary data.</text>
</comment>
<dbReference type="EMBL" id="SUYD01000016">
    <property type="protein sequence ID" value="MBE6267099.1"/>
    <property type="molecule type" value="Genomic_DNA"/>
</dbReference>
<feature type="chain" id="PRO_5037380304" evidence="1">
    <location>
        <begin position="23"/>
        <end position="179"/>
    </location>
</feature>
<proteinExistence type="predicted"/>